<evidence type="ECO:0000256" key="2">
    <source>
        <dbReference type="SAM" id="MobiDB-lite"/>
    </source>
</evidence>
<dbReference type="InterPro" id="IPR008971">
    <property type="entry name" value="HSP40/DnaJ_pept-bd"/>
</dbReference>
<dbReference type="SUPFAM" id="SSF49493">
    <property type="entry name" value="HSP40/DnaJ peptide-binding domain"/>
    <property type="match status" value="2"/>
</dbReference>
<sequence length="311" mass="34094">MAQDYYEVLGVARSATQEEIQQAYRKLARRHHPDVNKDPKAEERFKDVNEAYNVLADPDTRARYDRFGPDFRQIPEDYDERVAAGAGRGGGGWASSGGGVRFAQGPGGAYQDVDFEDLFGGLFGGRGGPRRTVPGADQEAEVELSVEEAYRGGRRGVSLAGPEGRRDYQVTIPRGVRDGQRIRLAGEGGRGSRDAPAGDLYLRVRIKPHERYRLDGRDIHVRLPVTPWEAALGATVPLPTPGGTAKVTVPPGSSSGRRLRLRGEGMPHPRGTDGDLYAEVRVMVPPHPTDRERELFEELSAASDFDPRRPG</sequence>
<dbReference type="PROSITE" id="PS50076">
    <property type="entry name" value="DNAJ_2"/>
    <property type="match status" value="1"/>
</dbReference>
<evidence type="ECO:0000259" key="3">
    <source>
        <dbReference type="PROSITE" id="PS50076"/>
    </source>
</evidence>
<dbReference type="PANTHER" id="PTHR43096">
    <property type="entry name" value="DNAJ HOMOLOG 1, MITOCHONDRIAL-RELATED"/>
    <property type="match status" value="1"/>
</dbReference>
<dbReference type="Pfam" id="PF01556">
    <property type="entry name" value="DnaJ_C"/>
    <property type="match status" value="1"/>
</dbReference>
<feature type="region of interest" description="Disordered" evidence="2">
    <location>
        <begin position="239"/>
        <end position="275"/>
    </location>
</feature>
<feature type="domain" description="J" evidence="3">
    <location>
        <begin position="4"/>
        <end position="68"/>
    </location>
</feature>
<keyword evidence="1" id="KW-0143">Chaperone</keyword>
<dbReference type="OrthoDB" id="9779889at2"/>
<name>A0A2T7T822_9ACTN</name>
<dbReference type="AlphaFoldDB" id="A0A2T7T822"/>
<evidence type="ECO:0000256" key="1">
    <source>
        <dbReference type="ARBA" id="ARBA00023186"/>
    </source>
</evidence>
<dbReference type="RefSeq" id="WP_030349477.1">
    <property type="nucleotide sequence ID" value="NZ_AZSP01000148.1"/>
</dbReference>
<dbReference type="Pfam" id="PF00226">
    <property type="entry name" value="DnaJ"/>
    <property type="match status" value="1"/>
</dbReference>
<keyword evidence="5" id="KW-1185">Reference proteome</keyword>
<reference evidence="4 5" key="1">
    <citation type="submission" date="2013-12" db="EMBL/GenBank/DDBJ databases">
        <title>Annotated genome of Streptomyces scopuliridis.</title>
        <authorList>
            <person name="Olson J.B."/>
        </authorList>
    </citation>
    <scope>NUCLEOTIDE SEQUENCE [LARGE SCALE GENOMIC DNA]</scope>
    <source>
        <strain evidence="4 5">RB72</strain>
    </source>
</reference>
<dbReference type="InterPro" id="IPR002939">
    <property type="entry name" value="DnaJ_C"/>
</dbReference>
<protein>
    <submittedName>
        <fullName evidence="4">Cytochrome C biogenesis protein</fullName>
    </submittedName>
</protein>
<evidence type="ECO:0000313" key="4">
    <source>
        <dbReference type="EMBL" id="PVE11241.1"/>
    </source>
</evidence>
<dbReference type="Proteomes" id="UP000245992">
    <property type="component" value="Unassembled WGS sequence"/>
</dbReference>
<dbReference type="InterPro" id="IPR001623">
    <property type="entry name" value="DnaJ_domain"/>
</dbReference>
<dbReference type="PROSITE" id="PS00636">
    <property type="entry name" value="DNAJ_1"/>
    <property type="match status" value="1"/>
</dbReference>
<dbReference type="Gene3D" id="2.60.260.20">
    <property type="entry name" value="Urease metallochaperone UreE, N-terminal domain"/>
    <property type="match status" value="2"/>
</dbReference>
<dbReference type="SMART" id="SM00271">
    <property type="entry name" value="DnaJ"/>
    <property type="match status" value="1"/>
</dbReference>
<dbReference type="Gene3D" id="1.10.287.110">
    <property type="entry name" value="DnaJ domain"/>
    <property type="match status" value="1"/>
</dbReference>
<dbReference type="InterPro" id="IPR036869">
    <property type="entry name" value="J_dom_sf"/>
</dbReference>
<dbReference type="GO" id="GO:0005737">
    <property type="term" value="C:cytoplasm"/>
    <property type="evidence" value="ECO:0007669"/>
    <property type="project" value="TreeGrafter"/>
</dbReference>
<dbReference type="CDD" id="cd10747">
    <property type="entry name" value="DnaJ_C"/>
    <property type="match status" value="1"/>
</dbReference>
<dbReference type="PRINTS" id="PR00625">
    <property type="entry name" value="JDOMAIN"/>
</dbReference>
<dbReference type="InterPro" id="IPR018253">
    <property type="entry name" value="DnaJ_domain_CS"/>
</dbReference>
<dbReference type="STRING" id="1440053.GCA_000718095_00257"/>
<dbReference type="EMBL" id="AZSP01000148">
    <property type="protein sequence ID" value="PVE11241.1"/>
    <property type="molecule type" value="Genomic_DNA"/>
</dbReference>
<dbReference type="SUPFAM" id="SSF46565">
    <property type="entry name" value="Chaperone J-domain"/>
    <property type="match status" value="1"/>
</dbReference>
<dbReference type="FunFam" id="2.60.260.20:FF:000013">
    <property type="entry name" value="DnaJ subfamily B member 11"/>
    <property type="match status" value="1"/>
</dbReference>
<proteinExistence type="predicted"/>
<organism evidence="4 5">
    <name type="scientific">Streptomyces scopuliridis RB72</name>
    <dbReference type="NCBI Taxonomy" id="1440053"/>
    <lineage>
        <taxon>Bacteria</taxon>
        <taxon>Bacillati</taxon>
        <taxon>Actinomycetota</taxon>
        <taxon>Actinomycetes</taxon>
        <taxon>Kitasatosporales</taxon>
        <taxon>Streptomycetaceae</taxon>
        <taxon>Streptomyces</taxon>
    </lineage>
</organism>
<evidence type="ECO:0000313" key="5">
    <source>
        <dbReference type="Proteomes" id="UP000245992"/>
    </source>
</evidence>
<dbReference type="GO" id="GO:0042026">
    <property type="term" value="P:protein refolding"/>
    <property type="evidence" value="ECO:0007669"/>
    <property type="project" value="TreeGrafter"/>
</dbReference>
<comment type="caution">
    <text evidence="4">The sequence shown here is derived from an EMBL/GenBank/DDBJ whole genome shotgun (WGS) entry which is preliminary data.</text>
</comment>
<dbReference type="GO" id="GO:0051082">
    <property type="term" value="F:unfolded protein binding"/>
    <property type="evidence" value="ECO:0007669"/>
    <property type="project" value="InterPro"/>
</dbReference>
<feature type="compositionally biased region" description="Basic and acidic residues" evidence="2">
    <location>
        <begin position="261"/>
        <end position="273"/>
    </location>
</feature>
<gene>
    <name evidence="4" type="ORF">Y717_16540</name>
</gene>
<dbReference type="PANTHER" id="PTHR43096:SF48">
    <property type="entry name" value="CHAPERONE PROTEIN DNAJ"/>
    <property type="match status" value="1"/>
</dbReference>
<dbReference type="CDD" id="cd06257">
    <property type="entry name" value="DnaJ"/>
    <property type="match status" value="1"/>
</dbReference>
<accession>A0A2T7T822</accession>